<dbReference type="SUPFAM" id="SSF53041">
    <property type="entry name" value="Resolvase-like"/>
    <property type="match status" value="1"/>
</dbReference>
<dbReference type="EMBL" id="CP036298">
    <property type="protein sequence ID" value="QDV25890.1"/>
    <property type="molecule type" value="Genomic_DNA"/>
</dbReference>
<dbReference type="Pfam" id="PF00239">
    <property type="entry name" value="Resolvase"/>
    <property type="match status" value="1"/>
</dbReference>
<dbReference type="Proteomes" id="UP000318017">
    <property type="component" value="Chromosome"/>
</dbReference>
<evidence type="ECO:0000313" key="3">
    <source>
        <dbReference type="EMBL" id="QDV25890.1"/>
    </source>
</evidence>
<proteinExistence type="predicted"/>
<feature type="domain" description="Resolvase/invertase-type recombinase catalytic" evidence="1">
    <location>
        <begin position="15"/>
        <end position="169"/>
    </location>
</feature>
<dbReference type="GO" id="GO:0000150">
    <property type="term" value="F:DNA strand exchange activity"/>
    <property type="evidence" value="ECO:0007669"/>
    <property type="project" value="InterPro"/>
</dbReference>
<gene>
    <name evidence="3" type="ORF">Q31a_42180</name>
</gene>
<evidence type="ECO:0000259" key="2">
    <source>
        <dbReference type="PROSITE" id="PS51737"/>
    </source>
</evidence>
<dbReference type="Gene3D" id="3.40.50.1390">
    <property type="entry name" value="Resolvase, N-terminal catalytic domain"/>
    <property type="match status" value="1"/>
</dbReference>
<dbReference type="KEGG" id="ahel:Q31a_42180"/>
<evidence type="ECO:0000313" key="4">
    <source>
        <dbReference type="Proteomes" id="UP000318017"/>
    </source>
</evidence>
<dbReference type="InterPro" id="IPR036162">
    <property type="entry name" value="Resolvase-like_N_sf"/>
</dbReference>
<dbReference type="InterPro" id="IPR011109">
    <property type="entry name" value="DNA_bind_recombinase_dom"/>
</dbReference>
<dbReference type="SMART" id="SM00857">
    <property type="entry name" value="Resolvase"/>
    <property type="match status" value="1"/>
</dbReference>
<dbReference type="RefSeq" id="WP_231690837.1">
    <property type="nucleotide sequence ID" value="NZ_CP036298.1"/>
</dbReference>
<dbReference type="CDD" id="cd00338">
    <property type="entry name" value="Ser_Recombinase"/>
    <property type="match status" value="1"/>
</dbReference>
<feature type="domain" description="Recombinase" evidence="2">
    <location>
        <begin position="195"/>
        <end position="319"/>
    </location>
</feature>
<evidence type="ECO:0000259" key="1">
    <source>
        <dbReference type="PROSITE" id="PS51736"/>
    </source>
</evidence>
<dbReference type="FunFam" id="3.40.50.1390:FF:000008">
    <property type="entry name" value="DNA recombinase"/>
    <property type="match status" value="1"/>
</dbReference>
<protein>
    <submittedName>
        <fullName evidence="3">Recombinase</fullName>
    </submittedName>
</protein>
<keyword evidence="4" id="KW-1185">Reference proteome</keyword>
<dbReference type="InterPro" id="IPR038109">
    <property type="entry name" value="DNA_bind_recomb_sf"/>
</dbReference>
<dbReference type="AlphaFoldDB" id="A0A518GBH9"/>
<dbReference type="PROSITE" id="PS51736">
    <property type="entry name" value="RECOMBINASES_3"/>
    <property type="match status" value="1"/>
</dbReference>
<organism evidence="3 4">
    <name type="scientific">Aureliella helgolandensis</name>
    <dbReference type="NCBI Taxonomy" id="2527968"/>
    <lineage>
        <taxon>Bacteria</taxon>
        <taxon>Pseudomonadati</taxon>
        <taxon>Planctomycetota</taxon>
        <taxon>Planctomycetia</taxon>
        <taxon>Pirellulales</taxon>
        <taxon>Pirellulaceae</taxon>
        <taxon>Aureliella</taxon>
    </lineage>
</organism>
<accession>A0A518GBH9</accession>
<name>A0A518GBH9_9BACT</name>
<dbReference type="GO" id="GO:0003677">
    <property type="term" value="F:DNA binding"/>
    <property type="evidence" value="ECO:0007669"/>
    <property type="project" value="InterPro"/>
</dbReference>
<dbReference type="Pfam" id="PF07508">
    <property type="entry name" value="Recombinase"/>
    <property type="match status" value="1"/>
</dbReference>
<dbReference type="PANTHER" id="PTHR30461:SF23">
    <property type="entry name" value="DNA RECOMBINASE-RELATED"/>
    <property type="match status" value="1"/>
</dbReference>
<reference evidence="3 4" key="1">
    <citation type="submission" date="2019-02" db="EMBL/GenBank/DDBJ databases">
        <title>Deep-cultivation of Planctomycetes and their phenomic and genomic characterization uncovers novel biology.</title>
        <authorList>
            <person name="Wiegand S."/>
            <person name="Jogler M."/>
            <person name="Boedeker C."/>
            <person name="Pinto D."/>
            <person name="Vollmers J."/>
            <person name="Rivas-Marin E."/>
            <person name="Kohn T."/>
            <person name="Peeters S.H."/>
            <person name="Heuer A."/>
            <person name="Rast P."/>
            <person name="Oberbeckmann S."/>
            <person name="Bunk B."/>
            <person name="Jeske O."/>
            <person name="Meyerdierks A."/>
            <person name="Storesund J.E."/>
            <person name="Kallscheuer N."/>
            <person name="Luecker S."/>
            <person name="Lage O.M."/>
            <person name="Pohl T."/>
            <person name="Merkel B.J."/>
            <person name="Hornburger P."/>
            <person name="Mueller R.-W."/>
            <person name="Bruemmer F."/>
            <person name="Labrenz M."/>
            <person name="Spormann A.M."/>
            <person name="Op den Camp H."/>
            <person name="Overmann J."/>
            <person name="Amann R."/>
            <person name="Jetten M.S.M."/>
            <person name="Mascher T."/>
            <person name="Medema M.H."/>
            <person name="Devos D.P."/>
            <person name="Kaster A.-K."/>
            <person name="Ovreas L."/>
            <person name="Rohde M."/>
            <person name="Galperin M.Y."/>
            <person name="Jogler C."/>
        </authorList>
    </citation>
    <scope>NUCLEOTIDE SEQUENCE [LARGE SCALE GENOMIC DNA]</scope>
    <source>
        <strain evidence="3 4">Q31a</strain>
    </source>
</reference>
<dbReference type="PROSITE" id="PS51737">
    <property type="entry name" value="RECOMBINASE_DNA_BIND"/>
    <property type="match status" value="1"/>
</dbReference>
<sequence>MNLRTLDEHPQTLTRAAQYVRMSTEHQQYSTANQDDTILDFARRRGFEIVKTYADEGKSGLNVAGRASLQQLIDDVQCGKADFSAILVYDISRWGRFQDADESAYYEYLCKRAGIEVHYCAEPFENDGGPTSTIIKSVKRAMAGEYSRELSTKVFKGQCRLIELGYRQGGPAGFGLRRMLISQAGVEKGPLARGERKSLQTDRVILVPGPDEEVETVRWIYTAFTVEGKREAEIANELNEKGISTDLGRSWNRGTVNQVLTNEKYVGNNVYNRTSFKLKKKRVENAPEMWVRHEQAFEPVVSLEEFFVARGIIQERARKITNDELIAKLSKLADQNSRLSGQLIDACHSMPSSSVYRSRFGSLLAAYKQIGLQPDRDYRYVEINRDLRQMYPQLVSDVTSKLGAAGATVTQDSTSDLLLINGEYSASMVLSRCRQTQAGSLRWLIKLNQGVTPDITILVRMNIENTAPADYYLLPIIDIDSPKLLLCEVNGVHLDTYQFDSLEFLASASAREKVEV</sequence>
<dbReference type="InterPro" id="IPR050639">
    <property type="entry name" value="SSR_resolvase"/>
</dbReference>
<dbReference type="Gene3D" id="3.90.1750.20">
    <property type="entry name" value="Putative Large Serine Recombinase, Chain B, Domain 2"/>
    <property type="match status" value="1"/>
</dbReference>
<dbReference type="InterPro" id="IPR006119">
    <property type="entry name" value="Resolv_N"/>
</dbReference>
<dbReference type="PANTHER" id="PTHR30461">
    <property type="entry name" value="DNA-INVERTASE FROM LAMBDOID PROPHAGE"/>
    <property type="match status" value="1"/>
</dbReference>